<dbReference type="NCBIfam" id="TIGR00229">
    <property type="entry name" value="sensory_box"/>
    <property type="match status" value="2"/>
</dbReference>
<name>A0ABT3X762_9BACL</name>
<feature type="domain" description="PAC" evidence="2">
    <location>
        <begin position="88"/>
        <end position="140"/>
    </location>
</feature>
<evidence type="ECO:0000313" key="4">
    <source>
        <dbReference type="EMBL" id="MCX7571476.1"/>
    </source>
</evidence>
<evidence type="ECO:0000259" key="3">
    <source>
        <dbReference type="PROSITE" id="PS50887"/>
    </source>
</evidence>
<comment type="caution">
    <text evidence="4">The sequence shown here is derived from an EMBL/GenBank/DDBJ whole genome shotgun (WGS) entry which is preliminary data.</text>
</comment>
<dbReference type="SUPFAM" id="SSF55785">
    <property type="entry name" value="PYP-like sensor domain (PAS domain)"/>
    <property type="match status" value="2"/>
</dbReference>
<dbReference type="PROSITE" id="PS50887">
    <property type="entry name" value="GGDEF"/>
    <property type="match status" value="1"/>
</dbReference>
<dbReference type="Pfam" id="PF00990">
    <property type="entry name" value="GGDEF"/>
    <property type="match status" value="1"/>
</dbReference>
<dbReference type="SUPFAM" id="SSF55073">
    <property type="entry name" value="Nucleotide cyclase"/>
    <property type="match status" value="1"/>
</dbReference>
<dbReference type="RefSeq" id="WP_267152726.1">
    <property type="nucleotide sequence ID" value="NZ_JAPMLT010000011.1"/>
</dbReference>
<dbReference type="PANTHER" id="PTHR44757">
    <property type="entry name" value="DIGUANYLATE CYCLASE DGCP"/>
    <property type="match status" value="1"/>
</dbReference>
<reference evidence="4 5" key="1">
    <citation type="submission" date="2022-11" db="EMBL/GenBank/DDBJ databases">
        <title>Study of microbial diversity in lake waters.</title>
        <authorList>
            <person name="Zhang J."/>
        </authorList>
    </citation>
    <scope>NUCLEOTIDE SEQUENCE [LARGE SCALE GENOMIC DNA]</scope>
    <source>
        <strain evidence="4 5">DT12</strain>
    </source>
</reference>
<feature type="domain" description="PAS" evidence="1">
    <location>
        <begin position="141"/>
        <end position="211"/>
    </location>
</feature>
<dbReference type="InterPro" id="IPR000014">
    <property type="entry name" value="PAS"/>
</dbReference>
<dbReference type="Gene3D" id="3.30.70.270">
    <property type="match status" value="1"/>
</dbReference>
<dbReference type="SMART" id="SM00086">
    <property type="entry name" value="PAC"/>
    <property type="match status" value="2"/>
</dbReference>
<sequence>MVSSTQDVLQLEGELRSTRQLLEAFVNNAAVAFLVCDLDGRVLRTNRTFEQAFGWREEQVLGEVLPVVPMEARVAYLDALRESGYQLTAAEQERQRQDGSTFVASETVVPMPGTEGGMSGFALIMRDISSRKAEERRLKESEMRYRSLFEHNPDGVFMIDLNGVFTSINPAAEHITGYTENELIGRSYEFFTESEEIERLRELFQRALQGATQNYEMAIRHKQGQRVELSVISLPIEIDGELIGVYGIAKDITEAKRAERMINHMAYHDALTDLPNRRLFENKLIDTLAGAQQRGERAAVLFLDLDRFKSINDTQGHAAGDGVLVTVADRLRECVRDTDVVARISGDEFTLILPDIKKGTAETVAQRVLDSLRRPIFIGVQDYHVTASIGISIYPDHGGDAAALMKRADAAMYRSKGLGKNTWQMYQPSFETLLKRQNC</sequence>
<gene>
    <name evidence="4" type="ORF">OS242_16125</name>
</gene>
<dbReference type="InterPro" id="IPR043128">
    <property type="entry name" value="Rev_trsase/Diguanyl_cyclase"/>
</dbReference>
<dbReference type="SMART" id="SM00091">
    <property type="entry name" value="PAS"/>
    <property type="match status" value="2"/>
</dbReference>
<dbReference type="InterPro" id="IPR000160">
    <property type="entry name" value="GGDEF_dom"/>
</dbReference>
<evidence type="ECO:0000259" key="1">
    <source>
        <dbReference type="PROSITE" id="PS50112"/>
    </source>
</evidence>
<protein>
    <submittedName>
        <fullName evidence="4">PAS domain S-box protein</fullName>
    </submittedName>
</protein>
<evidence type="ECO:0000313" key="5">
    <source>
        <dbReference type="Proteomes" id="UP001208017"/>
    </source>
</evidence>
<dbReference type="InterPro" id="IPR001610">
    <property type="entry name" value="PAC"/>
</dbReference>
<evidence type="ECO:0000259" key="2">
    <source>
        <dbReference type="PROSITE" id="PS50113"/>
    </source>
</evidence>
<dbReference type="Proteomes" id="UP001208017">
    <property type="component" value="Unassembled WGS sequence"/>
</dbReference>
<dbReference type="PANTHER" id="PTHR44757:SF2">
    <property type="entry name" value="BIOFILM ARCHITECTURE MAINTENANCE PROTEIN MBAA"/>
    <property type="match status" value="1"/>
</dbReference>
<keyword evidence="5" id="KW-1185">Reference proteome</keyword>
<dbReference type="Pfam" id="PF08448">
    <property type="entry name" value="PAS_4"/>
    <property type="match status" value="2"/>
</dbReference>
<proteinExistence type="predicted"/>
<dbReference type="PROSITE" id="PS50113">
    <property type="entry name" value="PAC"/>
    <property type="match status" value="2"/>
</dbReference>
<dbReference type="CDD" id="cd01949">
    <property type="entry name" value="GGDEF"/>
    <property type="match status" value="1"/>
</dbReference>
<dbReference type="SMART" id="SM00267">
    <property type="entry name" value="GGDEF"/>
    <property type="match status" value="1"/>
</dbReference>
<feature type="domain" description="GGDEF" evidence="3">
    <location>
        <begin position="296"/>
        <end position="428"/>
    </location>
</feature>
<dbReference type="InterPro" id="IPR035965">
    <property type="entry name" value="PAS-like_dom_sf"/>
</dbReference>
<dbReference type="InterPro" id="IPR052155">
    <property type="entry name" value="Biofilm_reg_signaling"/>
</dbReference>
<dbReference type="InterPro" id="IPR000700">
    <property type="entry name" value="PAS-assoc_C"/>
</dbReference>
<accession>A0ABT3X762</accession>
<dbReference type="PROSITE" id="PS50112">
    <property type="entry name" value="PAS"/>
    <property type="match status" value="2"/>
</dbReference>
<dbReference type="EMBL" id="JAPMLT010000011">
    <property type="protein sequence ID" value="MCX7571476.1"/>
    <property type="molecule type" value="Genomic_DNA"/>
</dbReference>
<dbReference type="NCBIfam" id="TIGR00254">
    <property type="entry name" value="GGDEF"/>
    <property type="match status" value="1"/>
</dbReference>
<feature type="domain" description="PAC" evidence="2">
    <location>
        <begin position="213"/>
        <end position="264"/>
    </location>
</feature>
<dbReference type="InterPro" id="IPR029787">
    <property type="entry name" value="Nucleotide_cyclase"/>
</dbReference>
<dbReference type="CDD" id="cd00130">
    <property type="entry name" value="PAS"/>
    <property type="match status" value="2"/>
</dbReference>
<feature type="domain" description="PAS" evidence="1">
    <location>
        <begin position="18"/>
        <end position="63"/>
    </location>
</feature>
<organism evidence="4 5">
    <name type="scientific">Tumebacillus lacus</name>
    <dbReference type="NCBI Taxonomy" id="2995335"/>
    <lineage>
        <taxon>Bacteria</taxon>
        <taxon>Bacillati</taxon>
        <taxon>Bacillota</taxon>
        <taxon>Bacilli</taxon>
        <taxon>Bacillales</taxon>
        <taxon>Alicyclobacillaceae</taxon>
        <taxon>Tumebacillus</taxon>
    </lineage>
</organism>
<dbReference type="Gene3D" id="3.30.450.20">
    <property type="entry name" value="PAS domain"/>
    <property type="match status" value="2"/>
</dbReference>
<dbReference type="InterPro" id="IPR013656">
    <property type="entry name" value="PAS_4"/>
</dbReference>